<dbReference type="CDD" id="cd00051">
    <property type="entry name" value="EFh"/>
    <property type="match status" value="1"/>
</dbReference>
<comment type="catalytic activity">
    <reaction evidence="1">
        <text>Thiol-dependent hydrolysis of ester, thioester, amide, peptide and isopeptide bonds formed by the C-terminal Gly of ubiquitin (a 76-residue protein attached to proteins as an intracellular targeting signal).</text>
        <dbReference type="EC" id="3.4.19.12"/>
    </reaction>
</comment>
<dbReference type="InterPro" id="IPR001394">
    <property type="entry name" value="Peptidase_C19_UCH"/>
</dbReference>
<feature type="region of interest" description="Disordered" evidence="4">
    <location>
        <begin position="523"/>
        <end position="543"/>
    </location>
</feature>
<dbReference type="EMBL" id="GANO01003931">
    <property type="protein sequence ID" value="JAB55940.1"/>
    <property type="molecule type" value="mRNA"/>
</dbReference>
<feature type="region of interest" description="Disordered" evidence="4">
    <location>
        <begin position="1648"/>
        <end position="1670"/>
    </location>
</feature>
<evidence type="ECO:0000256" key="3">
    <source>
        <dbReference type="ARBA" id="ARBA00022837"/>
    </source>
</evidence>
<evidence type="ECO:0000313" key="8">
    <source>
        <dbReference type="EMBL" id="JAB55940.1"/>
    </source>
</evidence>
<feature type="compositionally biased region" description="Low complexity" evidence="4">
    <location>
        <begin position="523"/>
        <end position="541"/>
    </location>
</feature>
<dbReference type="InterPro" id="IPR002048">
    <property type="entry name" value="EF_hand_dom"/>
</dbReference>
<evidence type="ECO:0000259" key="6">
    <source>
        <dbReference type="PROSITE" id="PS50235"/>
    </source>
</evidence>
<reference evidence="8" key="1">
    <citation type="journal article" date="2014" name="Insect Biochem. Mol. Biol.">
        <title>An insight into the sialome of the frog biting fly, Corethrella appendiculata.</title>
        <authorList>
            <person name="Ribeiro J.M.C."/>
            <person name="Chagas A.C."/>
            <person name="Pham V.M."/>
            <person name="Lounibos L.P."/>
            <person name="Calvo E."/>
        </authorList>
    </citation>
    <scope>NUCLEOTIDE SEQUENCE</scope>
    <source>
        <tissue evidence="8">Salivary glands</tissue>
    </source>
</reference>
<proteinExistence type="evidence at transcript level"/>
<dbReference type="Gene3D" id="3.30.2230.10">
    <property type="entry name" value="DUSP-like"/>
    <property type="match status" value="1"/>
</dbReference>
<evidence type="ECO:0000256" key="4">
    <source>
        <dbReference type="SAM" id="MobiDB-lite"/>
    </source>
</evidence>
<dbReference type="PANTHER" id="PTHR21646">
    <property type="entry name" value="UBIQUITIN CARBOXYL-TERMINAL HYDROLASE"/>
    <property type="match status" value="1"/>
</dbReference>
<dbReference type="PANTHER" id="PTHR21646:SF76">
    <property type="entry name" value="UBIQUITIN CARBOXYL-TERMINAL HYDROLASE 32"/>
    <property type="match status" value="1"/>
</dbReference>
<dbReference type="EC" id="3.4.19.12" evidence="2"/>
<dbReference type="Gene3D" id="3.10.20.90">
    <property type="entry name" value="Phosphatidylinositol 3-kinase Catalytic Subunit, Chain A, domain 1"/>
    <property type="match status" value="1"/>
</dbReference>
<dbReference type="InterPro" id="IPR050185">
    <property type="entry name" value="Ub_carboxyl-term_hydrolase"/>
</dbReference>
<dbReference type="InterPro" id="IPR028889">
    <property type="entry name" value="USP"/>
</dbReference>
<dbReference type="InterPro" id="IPR035927">
    <property type="entry name" value="DUSP-like_sf"/>
</dbReference>
<dbReference type="Pfam" id="PF13499">
    <property type="entry name" value="EF-hand_7"/>
    <property type="match status" value="1"/>
</dbReference>
<dbReference type="Pfam" id="PF00443">
    <property type="entry name" value="UCH"/>
    <property type="match status" value="2"/>
</dbReference>
<keyword evidence="8" id="KW-0378">Hydrolase</keyword>
<dbReference type="SMART" id="SM00054">
    <property type="entry name" value="EFh"/>
    <property type="match status" value="2"/>
</dbReference>
<feature type="compositionally biased region" description="Low complexity" evidence="4">
    <location>
        <begin position="1426"/>
        <end position="1440"/>
    </location>
</feature>
<organism evidence="8">
    <name type="scientific">Corethrella appendiculata</name>
    <dbReference type="NCBI Taxonomy" id="1370023"/>
    <lineage>
        <taxon>Eukaryota</taxon>
        <taxon>Metazoa</taxon>
        <taxon>Ecdysozoa</taxon>
        <taxon>Arthropoda</taxon>
        <taxon>Hexapoda</taxon>
        <taxon>Insecta</taxon>
        <taxon>Pterygota</taxon>
        <taxon>Neoptera</taxon>
        <taxon>Endopterygota</taxon>
        <taxon>Diptera</taxon>
        <taxon>Nematocera</taxon>
        <taxon>Culicoidea</taxon>
        <taxon>Chaoboridae</taxon>
        <taxon>Corethrella</taxon>
    </lineage>
</organism>
<dbReference type="PROSITE" id="PS50235">
    <property type="entry name" value="USP_3"/>
    <property type="match status" value="1"/>
</dbReference>
<dbReference type="SUPFAM" id="SSF54001">
    <property type="entry name" value="Cysteine proteinases"/>
    <property type="match status" value="1"/>
</dbReference>
<dbReference type="SUPFAM" id="SSF47473">
    <property type="entry name" value="EF-hand"/>
    <property type="match status" value="2"/>
</dbReference>
<dbReference type="GO" id="GO:0004843">
    <property type="term" value="F:cysteine-type deubiquitinase activity"/>
    <property type="evidence" value="ECO:0007669"/>
    <property type="project" value="UniProtKB-EC"/>
</dbReference>
<dbReference type="FunFam" id="3.90.70.10:FF:000080">
    <property type="entry name" value="Ubiquitin carboxyl-terminal hydrolase 15"/>
    <property type="match status" value="1"/>
</dbReference>
<feature type="region of interest" description="Disordered" evidence="4">
    <location>
        <begin position="1403"/>
        <end position="1440"/>
    </location>
</feature>
<dbReference type="Pfam" id="PF25265">
    <property type="entry name" value="USP32_N"/>
    <property type="match status" value="1"/>
</dbReference>
<evidence type="ECO:0000259" key="7">
    <source>
        <dbReference type="PROSITE" id="PS51283"/>
    </source>
</evidence>
<dbReference type="FunFam" id="3.90.70.10:FF:000132">
    <property type="entry name" value="Ubiquitin carboxyl-terminal hydrolase 32"/>
    <property type="match status" value="1"/>
</dbReference>
<feature type="region of interest" description="Disordered" evidence="4">
    <location>
        <begin position="1242"/>
        <end position="1267"/>
    </location>
</feature>
<evidence type="ECO:0000256" key="2">
    <source>
        <dbReference type="ARBA" id="ARBA00012759"/>
    </source>
</evidence>
<dbReference type="PROSITE" id="PS51283">
    <property type="entry name" value="DUSP"/>
    <property type="match status" value="1"/>
</dbReference>
<dbReference type="SMART" id="SM00695">
    <property type="entry name" value="DUSP"/>
    <property type="match status" value="1"/>
</dbReference>
<dbReference type="GO" id="GO:0005794">
    <property type="term" value="C:Golgi apparatus"/>
    <property type="evidence" value="ECO:0007669"/>
    <property type="project" value="TreeGrafter"/>
</dbReference>
<sequence>MGVNYSKKNLCINYDDAVKRVTDSELRRIREAFKRSAGASGTTLSKNVFVQDVLGEGVPNIVADWLFNACGGTPKGIAFKELLCGLVLLTKGTQDEKIKFLWTLYSNDSGTHILKTEFQKAIQTEITYQSEISNNNNNNNNLLSNNNQTSINNNNNNNNYKNILLTLFGQTDRITFDQFKSWIQIHKGATILSKWLLQESYISLSSELETPTFYQSLAGVTHLEEQDICDLEKVFWMLKGSSYTGQLDLESLGPLISPPVPVAALNGVFSAFDENRDGHIDFKELCCGVSCACRGPSVERSKFCFKIFDTDRDGVLSFSEIEQMIHILILVAKESNNNVYRNLQYEQVLNELYKRTIRKSSYSNSSEETTPDKDEQNTECGQTTISEIPEFKFSQENFLLWTIESEVNLLQPFLDLLFEVSHIVLGLRPQCKHLEHDIVKGWLSREVRRGLKIGQFWYLIASDWWQTWLQYTQSTNSSSNCSHCKAALNYNNHRNNVDEAMICDESFASNSTESMGDLLGQADSSSLGSGSSGISYGRHSGPPGPIDNNSLIAPNTFKNVPKLTGEGGRLRRDSTLAQHRDFEIVPESLWKALQQWYGGLSPLPRQVIQPPNSTELDLELYPLNLRILQHQQPQQQQQHSNSAVWSGISGGYGALSSGSYANVSNVTSILTPPKKSLAYTAAFSRLATVKQVAEFLCARLKLRVEDIRLWHIISSENSDSDFTSLLEEENLALCDLGITDNDQILLEIRNKDLTWPEELSALTLSQNNHVHNNQERRPTLASVQSVHPPGATGLHNLGNTCFMNAALQVLFNTSPLTQYFRKNMHLYELNTTNKLGTKGQLAVKYSELLKEVWTASTRSVAPLKLRFCVTKYAPQFSGGGQHDSQELLDWLLDSLHEDLNRVMEKPYTELKDSNGRADEIVAHEAWNLHHSRNQSIIVDLFYGQLKSKVSCLTCGHESVRFDPFSLLSLPLPVENYVYCEVLVTLLDGSVPIKYGLRLNSESRYYDLKHKMIELCGLQPEQMLICELSNSQIKLILTNELKLKPRTATELYIYELPKFLDCSRSRTGSELGVNIEKGLKDIQRSPALLMSSLEQNQLTTTSSTSSSSYEDNGINGQQKQLLNTSSTSGLSSATSSPSKINCRTTTKHSTEISTSPVSTFIINPTNNLDNKQATTTTTVSTTNLLYIDNNSPSEHPNNLDIEIKKKKESNKYNLSVDYDEDDDTISSSVILNSNNDHNFYQQSLQQKQQPENTNPNNNNNNNNLSAINSNSFNINHRKANYLIAVHRKLSRQDTYFLSHHKSRPSLFGVPLLIPCQDGVTNKEFYCSVWVQVARLLSPLPPTEQSNHATDCDDSLGYDFPFTLRAVADGGRICALCPWSKFCRGCEIPCNDEPLLNGLIFSTSRSTSNSSTPNLSSREQTPNFVRKNYSNSETSSTGSSPNNKFQLFNSNTINIAIDWDPTALHLRYQSTREREWTEHESVAICRKQKTEPVDLDHCLRAFTSEEELEQSYHCSNCKSKQPATKKLQIWKLPPILIVHLKRFNFVNNKWVKSQKVVNFPYENFEPTPYLASVPQETILRHKELLEYNSNNNLYNHDCNDEIIDFDREMSLINEINENSDGDVDENCTDEVIINNCDNKTNNNLVDSRLNKQQNRKSSTSNNINNNITGSNMSINNRKYQRKRLVSSSLLKTPVVDGEFIDFHNHKLKSEQDPFDLKYQLYAVVCHSGMLNGGHYISYASNPNGLWYCYNDSSCREIQTRPNIDPSTAYLLFYERKNLDYSPYLPKVDGKYGE</sequence>
<feature type="domain" description="EF-hand" evidence="5">
    <location>
        <begin position="296"/>
        <end position="331"/>
    </location>
</feature>
<feature type="compositionally biased region" description="Low complexity" evidence="4">
    <location>
        <begin position="1655"/>
        <end position="1670"/>
    </location>
</feature>
<keyword evidence="3" id="KW-0106">Calcium</keyword>
<feature type="domain" description="USP" evidence="6">
    <location>
        <begin position="792"/>
        <end position="1774"/>
    </location>
</feature>
<dbReference type="GO" id="GO:0016579">
    <property type="term" value="P:protein deubiquitination"/>
    <property type="evidence" value="ECO:0007669"/>
    <property type="project" value="InterPro"/>
</dbReference>
<dbReference type="PROSITE" id="PS50222">
    <property type="entry name" value="EF_HAND_2"/>
    <property type="match status" value="2"/>
</dbReference>
<dbReference type="PRINTS" id="PR00450">
    <property type="entry name" value="RECOVERIN"/>
</dbReference>
<protein>
    <recommendedName>
        <fullName evidence="2">ubiquitinyl hydrolase 1</fullName>
        <ecNumber evidence="2">3.4.19.12</ecNumber>
    </recommendedName>
</protein>
<dbReference type="InterPro" id="IPR018200">
    <property type="entry name" value="USP_CS"/>
</dbReference>
<dbReference type="Pfam" id="PF06337">
    <property type="entry name" value="DUSP"/>
    <property type="match status" value="1"/>
</dbReference>
<dbReference type="Gene3D" id="1.10.238.10">
    <property type="entry name" value="EF-hand"/>
    <property type="match status" value="2"/>
</dbReference>
<name>W4VR89_9DIPT</name>
<feature type="compositionally biased region" description="Low complexity" evidence="4">
    <location>
        <begin position="1098"/>
        <end position="1107"/>
    </location>
</feature>
<dbReference type="GO" id="GO:0005509">
    <property type="term" value="F:calcium ion binding"/>
    <property type="evidence" value="ECO:0007669"/>
    <property type="project" value="InterPro"/>
</dbReference>
<feature type="region of interest" description="Disordered" evidence="4">
    <location>
        <begin position="1093"/>
        <end position="1152"/>
    </location>
</feature>
<feature type="compositionally biased region" description="Low complexity" evidence="4">
    <location>
        <begin position="1403"/>
        <end position="1416"/>
    </location>
</feature>
<dbReference type="SUPFAM" id="SSF143791">
    <property type="entry name" value="DUSP-like"/>
    <property type="match status" value="1"/>
</dbReference>
<feature type="domain" description="EF-hand" evidence="5">
    <location>
        <begin position="260"/>
        <end position="295"/>
    </location>
</feature>
<dbReference type="InterPro" id="IPR038765">
    <property type="entry name" value="Papain-like_cys_pep_sf"/>
</dbReference>
<dbReference type="InterPro" id="IPR011992">
    <property type="entry name" value="EF-hand-dom_pair"/>
</dbReference>
<dbReference type="InterPro" id="IPR057368">
    <property type="entry name" value="USP32_N"/>
</dbReference>
<dbReference type="PROSITE" id="PS00973">
    <property type="entry name" value="USP_2"/>
    <property type="match status" value="1"/>
</dbReference>
<evidence type="ECO:0000259" key="5">
    <source>
        <dbReference type="PROSITE" id="PS50222"/>
    </source>
</evidence>
<dbReference type="InterPro" id="IPR006615">
    <property type="entry name" value="Pept_C19_DUSP"/>
</dbReference>
<dbReference type="Gene3D" id="3.90.70.10">
    <property type="entry name" value="Cysteine proteinases"/>
    <property type="match status" value="2"/>
</dbReference>
<dbReference type="PROSITE" id="PS00972">
    <property type="entry name" value="USP_1"/>
    <property type="match status" value="1"/>
</dbReference>
<feature type="compositionally biased region" description="Low complexity" evidence="4">
    <location>
        <begin position="1251"/>
        <end position="1267"/>
    </location>
</feature>
<evidence type="ECO:0000256" key="1">
    <source>
        <dbReference type="ARBA" id="ARBA00000707"/>
    </source>
</evidence>
<feature type="compositionally biased region" description="Low complexity" evidence="4">
    <location>
        <begin position="1120"/>
        <end position="1137"/>
    </location>
</feature>
<dbReference type="InterPro" id="IPR018247">
    <property type="entry name" value="EF_Hand_1_Ca_BS"/>
</dbReference>
<accession>W4VR89</accession>
<feature type="domain" description="DUSP" evidence="7">
    <location>
        <begin position="430"/>
        <end position="608"/>
    </location>
</feature>
<dbReference type="PROSITE" id="PS00018">
    <property type="entry name" value="EF_HAND_1"/>
    <property type="match status" value="2"/>
</dbReference>